<evidence type="ECO:0000256" key="2">
    <source>
        <dbReference type="ARBA" id="ARBA00023223"/>
    </source>
</evidence>
<keyword evidence="2" id="KW-0455">Luminescence</keyword>
<keyword evidence="6" id="KW-1185">Reference proteome</keyword>
<protein>
    <submittedName>
        <fullName evidence="5">CDP-4-dehydro-6-deoxyglucose reductase</fullName>
    </submittedName>
</protein>
<dbReference type="GO" id="GO:0016491">
    <property type="term" value="F:oxidoreductase activity"/>
    <property type="evidence" value="ECO:0007669"/>
    <property type="project" value="UniProtKB-KW"/>
</dbReference>
<dbReference type="InterPro" id="IPR017927">
    <property type="entry name" value="FAD-bd_FR_type"/>
</dbReference>
<dbReference type="AlphaFoldDB" id="A0A1K1V760"/>
<evidence type="ECO:0000256" key="3">
    <source>
        <dbReference type="ARBA" id="ARBA00038177"/>
    </source>
</evidence>
<dbReference type="PANTHER" id="PTHR47354:SF7">
    <property type="entry name" value="NAD(P)H-FLAVIN REDUCTASE"/>
    <property type="match status" value="1"/>
</dbReference>
<dbReference type="Gene3D" id="2.40.30.10">
    <property type="entry name" value="Translation factors"/>
    <property type="match status" value="1"/>
</dbReference>
<keyword evidence="1" id="KW-0560">Oxidoreductase</keyword>
<proteinExistence type="inferred from homology"/>
<dbReference type="RefSeq" id="WP_084661875.1">
    <property type="nucleotide sequence ID" value="NZ_FPJW01000002.1"/>
</dbReference>
<dbReference type="PRINTS" id="PR00410">
    <property type="entry name" value="PHEHYDRXLASE"/>
</dbReference>
<organism evidence="5 6">
    <name type="scientific">Marinospirillum alkaliphilum DSM 21637</name>
    <dbReference type="NCBI Taxonomy" id="1122209"/>
    <lineage>
        <taxon>Bacteria</taxon>
        <taxon>Pseudomonadati</taxon>
        <taxon>Pseudomonadota</taxon>
        <taxon>Gammaproteobacteria</taxon>
        <taxon>Oceanospirillales</taxon>
        <taxon>Oceanospirillaceae</taxon>
        <taxon>Marinospirillum</taxon>
    </lineage>
</organism>
<dbReference type="InterPro" id="IPR001433">
    <property type="entry name" value="OxRdtase_FAD/NAD-bd"/>
</dbReference>
<dbReference type="PROSITE" id="PS51384">
    <property type="entry name" value="FAD_FR"/>
    <property type="match status" value="1"/>
</dbReference>
<accession>A0A1K1V760</accession>
<dbReference type="SUPFAM" id="SSF63380">
    <property type="entry name" value="Riboflavin synthase domain-like"/>
    <property type="match status" value="1"/>
</dbReference>
<dbReference type="InterPro" id="IPR039261">
    <property type="entry name" value="FNR_nucleotide-bd"/>
</dbReference>
<dbReference type="EMBL" id="FPJW01000002">
    <property type="protein sequence ID" value="SFX20389.1"/>
    <property type="molecule type" value="Genomic_DNA"/>
</dbReference>
<feature type="domain" description="FAD-binding FR-type" evidence="4">
    <location>
        <begin position="14"/>
        <end position="111"/>
    </location>
</feature>
<dbReference type="OrthoDB" id="9806195at2"/>
<comment type="similarity">
    <text evidence="3">Belongs to the Fre/LuxG FAD/NAD(P) flavoprotein oxidoreductase family.</text>
</comment>
<evidence type="ECO:0000313" key="6">
    <source>
        <dbReference type="Proteomes" id="UP000182350"/>
    </source>
</evidence>
<gene>
    <name evidence="5" type="ORF">SAMN02745752_00791</name>
</gene>
<evidence type="ECO:0000256" key="1">
    <source>
        <dbReference type="ARBA" id="ARBA00023002"/>
    </source>
</evidence>
<dbReference type="SUPFAM" id="SSF52343">
    <property type="entry name" value="Ferredoxin reductase-like, C-terminal NADP-linked domain"/>
    <property type="match status" value="1"/>
</dbReference>
<dbReference type="STRING" id="1122209.SAMN02745752_00791"/>
<dbReference type="Pfam" id="PF00175">
    <property type="entry name" value="NAD_binding_1"/>
    <property type="match status" value="1"/>
</dbReference>
<dbReference type="PANTHER" id="PTHR47354">
    <property type="entry name" value="NADH OXIDOREDUCTASE HCR"/>
    <property type="match status" value="1"/>
</dbReference>
<dbReference type="InterPro" id="IPR050415">
    <property type="entry name" value="MRET"/>
</dbReference>
<dbReference type="InterPro" id="IPR017938">
    <property type="entry name" value="Riboflavin_synthase-like_b-brl"/>
</dbReference>
<name>A0A1K1V760_9GAMM</name>
<dbReference type="GO" id="GO:0008218">
    <property type="term" value="P:bioluminescence"/>
    <property type="evidence" value="ECO:0007669"/>
    <property type="project" value="UniProtKB-KW"/>
</dbReference>
<reference evidence="5 6" key="1">
    <citation type="submission" date="2016-11" db="EMBL/GenBank/DDBJ databases">
        <authorList>
            <person name="Jaros S."/>
            <person name="Januszkiewicz K."/>
            <person name="Wedrychowicz H."/>
        </authorList>
    </citation>
    <scope>NUCLEOTIDE SEQUENCE [LARGE SCALE GENOMIC DNA]</scope>
    <source>
        <strain evidence="5 6">DSM 21637</strain>
    </source>
</reference>
<dbReference type="Proteomes" id="UP000182350">
    <property type="component" value="Unassembled WGS sequence"/>
</dbReference>
<evidence type="ECO:0000259" key="4">
    <source>
        <dbReference type="PROSITE" id="PS51384"/>
    </source>
</evidence>
<sequence length="252" mass="27247">MTLSTTVMGSNKAPIICTAQITDVQRLGLDVDRVLLKPDQPLDWQAGQYLEIAVGESVWAPFSIACAPGAEQLELHIQYLPGRETSEAIAALLQPGQTLRLRVASGDCFLAGTDRPLLLVAAGTGFAQMKAIVEAAWQQGWRSPITLYWAARNAAGLYALSQAQAWQQEHPGFTLIPMVELADARWQGRVGRITEVLAADFIGSDVAARLEGFISGSPAMVYAVEDLLMSRGMAPKALHSDVHAYAPRDYLS</sequence>
<evidence type="ECO:0000313" key="5">
    <source>
        <dbReference type="EMBL" id="SFX20389.1"/>
    </source>
</evidence>
<dbReference type="Gene3D" id="3.40.50.80">
    <property type="entry name" value="Nucleotide-binding domain of ferredoxin-NADP reductase (FNR) module"/>
    <property type="match status" value="1"/>
</dbReference>